<dbReference type="Pfam" id="PF14905">
    <property type="entry name" value="OMP_b-brl_3"/>
    <property type="match status" value="1"/>
</dbReference>
<evidence type="ECO:0000256" key="7">
    <source>
        <dbReference type="PROSITE-ProRule" id="PRU01360"/>
    </source>
</evidence>
<name>A0AAW9S9X5_9BACT</name>
<keyword evidence="3 7" id="KW-1134">Transmembrane beta strand</keyword>
<dbReference type="Gene3D" id="2.40.170.20">
    <property type="entry name" value="TonB-dependent receptor, beta-barrel domain"/>
    <property type="match status" value="1"/>
</dbReference>
<comment type="similarity">
    <text evidence="7">Belongs to the TonB-dependent receptor family.</text>
</comment>
<dbReference type="InterPro" id="IPR036942">
    <property type="entry name" value="Beta-barrel_TonB_sf"/>
</dbReference>
<dbReference type="InterPro" id="IPR012910">
    <property type="entry name" value="Plug_dom"/>
</dbReference>
<protein>
    <submittedName>
        <fullName evidence="10">SusC/RagA family TonB-linked outer membrane protein</fullName>
    </submittedName>
</protein>
<evidence type="ECO:0000256" key="3">
    <source>
        <dbReference type="ARBA" id="ARBA00022452"/>
    </source>
</evidence>
<keyword evidence="11" id="KW-1185">Reference proteome</keyword>
<proteinExistence type="inferred from homology"/>
<dbReference type="Pfam" id="PF13715">
    <property type="entry name" value="CarbopepD_reg_2"/>
    <property type="match status" value="1"/>
</dbReference>
<organism evidence="10 11">
    <name type="scientific">Rapidithrix thailandica</name>
    <dbReference type="NCBI Taxonomy" id="413964"/>
    <lineage>
        <taxon>Bacteria</taxon>
        <taxon>Pseudomonadati</taxon>
        <taxon>Bacteroidota</taxon>
        <taxon>Cytophagia</taxon>
        <taxon>Cytophagales</taxon>
        <taxon>Flammeovirgaceae</taxon>
        <taxon>Rapidithrix</taxon>
    </lineage>
</organism>
<dbReference type="EMBL" id="JBDKWZ010000010">
    <property type="protein sequence ID" value="MEN7549811.1"/>
    <property type="molecule type" value="Genomic_DNA"/>
</dbReference>
<keyword evidence="4 7" id="KW-0812">Transmembrane</keyword>
<evidence type="ECO:0000259" key="8">
    <source>
        <dbReference type="Pfam" id="PF07715"/>
    </source>
</evidence>
<gene>
    <name evidence="10" type="ORF">AAG747_17940</name>
</gene>
<sequence>MNLKLLTQIWKMTKLLFYGIVVQSFLCGMLMAEVGKSQSIKEVTLSVNLKDATLEETFAKLERKTGFRFLYDPTQLSEQQRINTQVNRTSLADLLISIAQDANLSFKRINQTIVVRDQSSAQKEDLLQEELRLEKEIKGKVTSTEDGEGLPGVTIVVKGTTIGTTTDFEGNYIIKAPDNAETLVFSSIGYQTKEVAIGSQAEINITLSVDTKQLDEVVVTALGIEKDKKGLTYTTQEVGGEQLAVAKDPNLMNSLSGKIAGVNITRSGSGVGGSVKVNLRGNRSAAGNNQPLYVIDGVPMTNFSASQPSSVFGNGDGLLGGRDGGDGISNLNPDDIESINVLKGASASALYGSQAANGVIVITTKKGKEGAARVNFSSNLTFENPTLMPELQKNYGQTSAGAEDSWGAALSGGAPVVDPKDFFQTGRTWINSISVSGGTKTSQSYMSYANTDARGIMPTNELEKHNLTYRQSNIFFDEKLEVNFNVNLIKQKVQNRPSPGLYFNTLTGVYMFPRGLDFDQYKTFEVFDPESNLLSQNWFMAPSNIIQNPYWLLHRTTSEDKRNRFMASTSLKYNFTSWLNIQGRVNLDRTNDRFEQKIHAGTNTTISAETGRYIKENWVNSQVYADVLLNVNQSFGDNWGLTAMLGSSITDYQQEAELMDSRLIGLSKVNIFSVANMNPGSSFSDIYERRQIQSVFASANISFQDKVYLDLTGRNDWTTTLNDSYFYPSVGLTFVMNELMTLPKAIDLLKVRGSFSQVGNDVPIYATRPTHSIANSYLNFNNAASFEELKPEISSSIEFGVDLNMLDNRMTFNLTYYKTNTKNQYFEIAEAPSSKNTTYYVNAGDIENRGVEIFLGYDVLKNERFTWNTSFNFSTNESEVIKLDDRLANEEFRLNDLGTSPYLGVLRVGGSYGDIYSRKLDRAEDGSIYVSPDGTPIVNTDFVFVGNPNPDWLLGFNNSLSYKNVTLNFLIDTRMGGEVLSVTESELDQKGVSARSGDARDQGGLDIPATVKETGQAYTGRLDAEKYYKTLGGRDAALGEYVYDATNVRLRELSVGYKFPVKGFVKNLHLSVVGRNLFFFYKDAPYDPDMSMATDNSMQGIDVFSAPNTRSYGFNLKLGF</sequence>
<reference evidence="10 11" key="1">
    <citation type="submission" date="2024-04" db="EMBL/GenBank/DDBJ databases">
        <title>Novel genus in family Flammeovirgaceae.</title>
        <authorList>
            <person name="Nguyen T.H."/>
            <person name="Vuong T.Q."/>
            <person name="Le H."/>
            <person name="Kim S.-G."/>
        </authorList>
    </citation>
    <scope>NUCLEOTIDE SEQUENCE [LARGE SCALE GENOMIC DNA]</scope>
    <source>
        <strain evidence="10 11">JCM 23209</strain>
    </source>
</reference>
<dbReference type="Gene3D" id="2.170.130.10">
    <property type="entry name" value="TonB-dependent receptor, plug domain"/>
    <property type="match status" value="1"/>
</dbReference>
<dbReference type="InterPro" id="IPR008969">
    <property type="entry name" value="CarboxyPept-like_regulatory"/>
</dbReference>
<evidence type="ECO:0000313" key="10">
    <source>
        <dbReference type="EMBL" id="MEN7549811.1"/>
    </source>
</evidence>
<dbReference type="InterPro" id="IPR039426">
    <property type="entry name" value="TonB-dep_rcpt-like"/>
</dbReference>
<evidence type="ECO:0000256" key="1">
    <source>
        <dbReference type="ARBA" id="ARBA00004571"/>
    </source>
</evidence>
<keyword evidence="5 7" id="KW-0472">Membrane</keyword>
<comment type="caution">
    <text evidence="10">The sequence shown here is derived from an EMBL/GenBank/DDBJ whole genome shotgun (WGS) entry which is preliminary data.</text>
</comment>
<dbReference type="RefSeq" id="WP_346822589.1">
    <property type="nucleotide sequence ID" value="NZ_JBDKWZ010000010.1"/>
</dbReference>
<dbReference type="Gene3D" id="2.60.40.1120">
    <property type="entry name" value="Carboxypeptidase-like, regulatory domain"/>
    <property type="match status" value="1"/>
</dbReference>
<accession>A0AAW9S9X5</accession>
<feature type="domain" description="TonB-dependent receptor plug" evidence="8">
    <location>
        <begin position="228"/>
        <end position="359"/>
    </location>
</feature>
<dbReference type="SUPFAM" id="SSF49464">
    <property type="entry name" value="Carboxypeptidase regulatory domain-like"/>
    <property type="match status" value="1"/>
</dbReference>
<keyword evidence="6 7" id="KW-0998">Cell outer membrane</keyword>
<evidence type="ECO:0000256" key="5">
    <source>
        <dbReference type="ARBA" id="ARBA00023136"/>
    </source>
</evidence>
<dbReference type="SUPFAM" id="SSF56935">
    <property type="entry name" value="Porins"/>
    <property type="match status" value="1"/>
</dbReference>
<evidence type="ECO:0000313" key="11">
    <source>
        <dbReference type="Proteomes" id="UP001403385"/>
    </source>
</evidence>
<dbReference type="Gene3D" id="3.55.50.30">
    <property type="match status" value="1"/>
</dbReference>
<dbReference type="NCBIfam" id="TIGR04056">
    <property type="entry name" value="OMP_RagA_SusC"/>
    <property type="match status" value="1"/>
</dbReference>
<evidence type="ECO:0000256" key="4">
    <source>
        <dbReference type="ARBA" id="ARBA00022692"/>
    </source>
</evidence>
<evidence type="ECO:0000256" key="6">
    <source>
        <dbReference type="ARBA" id="ARBA00023237"/>
    </source>
</evidence>
<keyword evidence="2 7" id="KW-0813">Transport</keyword>
<feature type="domain" description="Outer membrane protein beta-barrel" evidence="9">
    <location>
        <begin position="788"/>
        <end position="893"/>
    </location>
</feature>
<dbReference type="PROSITE" id="PS52016">
    <property type="entry name" value="TONB_DEPENDENT_REC_3"/>
    <property type="match status" value="1"/>
</dbReference>
<evidence type="ECO:0000259" key="9">
    <source>
        <dbReference type="Pfam" id="PF14905"/>
    </source>
</evidence>
<dbReference type="Proteomes" id="UP001403385">
    <property type="component" value="Unassembled WGS sequence"/>
</dbReference>
<dbReference type="InterPro" id="IPR023996">
    <property type="entry name" value="TonB-dep_OMP_SusC/RagA"/>
</dbReference>
<dbReference type="InterPro" id="IPR023997">
    <property type="entry name" value="TonB-dep_OMP_SusC/RagA_CS"/>
</dbReference>
<dbReference type="InterPro" id="IPR041700">
    <property type="entry name" value="OMP_b-brl_3"/>
</dbReference>
<dbReference type="GO" id="GO:0009279">
    <property type="term" value="C:cell outer membrane"/>
    <property type="evidence" value="ECO:0007669"/>
    <property type="project" value="UniProtKB-SubCell"/>
</dbReference>
<dbReference type="NCBIfam" id="TIGR04057">
    <property type="entry name" value="SusC_RagA_signa"/>
    <property type="match status" value="1"/>
</dbReference>
<evidence type="ECO:0000256" key="2">
    <source>
        <dbReference type="ARBA" id="ARBA00022448"/>
    </source>
</evidence>
<dbReference type="InterPro" id="IPR037066">
    <property type="entry name" value="Plug_dom_sf"/>
</dbReference>
<dbReference type="AlphaFoldDB" id="A0AAW9S9X5"/>
<comment type="subcellular location">
    <subcellularLocation>
        <location evidence="1 7">Cell outer membrane</location>
        <topology evidence="1 7">Multi-pass membrane protein</topology>
    </subcellularLocation>
</comment>
<dbReference type="Pfam" id="PF07715">
    <property type="entry name" value="Plug"/>
    <property type="match status" value="1"/>
</dbReference>